<dbReference type="EMBL" id="LXLT01000051">
    <property type="protein sequence ID" value="OFD76154.1"/>
    <property type="molecule type" value="Genomic_DNA"/>
</dbReference>
<accession>A0A0B5S5X4</accession>
<gene>
    <name evidence="3" type="ORF">BACWE_46200</name>
    <name evidence="2" type="ORF">BWGOE11_10070</name>
    <name evidence="1" type="ORF">BWGOE8_34350</name>
</gene>
<dbReference type="EMBL" id="LXLX01000014">
    <property type="protein sequence ID" value="OFE00313.1"/>
    <property type="molecule type" value="Genomic_DNA"/>
</dbReference>
<dbReference type="AlphaFoldDB" id="A0A0B5S5X4"/>
<evidence type="ECO:0000313" key="1">
    <source>
        <dbReference type="EMBL" id="OFD76154.1"/>
    </source>
</evidence>
<accession>A0A1D3MH77</accession>
<evidence type="ECO:0000313" key="2">
    <source>
        <dbReference type="EMBL" id="OFE00313.1"/>
    </source>
</evidence>
<reference evidence="3 6" key="2">
    <citation type="submission" date="2016-10" db="EMBL/GenBank/DDBJ databases">
        <title>Genome Sequence of Bacillus weihenstephanensis GM6LP.</title>
        <authorList>
            <person name="Poehlein A."/>
            <person name="Wemheuer F."/>
            <person name="Hollensteiner J."/>
            <person name="Wemheuer B."/>
        </authorList>
    </citation>
    <scope>NUCLEOTIDE SEQUENCE [LARGE SCALE GENOMIC DNA]</scope>
    <source>
        <strain evidence="3 6">GM6LP</strain>
    </source>
</reference>
<proteinExistence type="predicted"/>
<protein>
    <submittedName>
        <fullName evidence="2">Uncharacterized protein</fullName>
    </submittedName>
</protein>
<sequence>MKEFWGIKVIVVNEHSAETVKNIANYLFKMAQK</sequence>
<comment type="caution">
    <text evidence="2">The sequence shown here is derived from an EMBL/GenBank/DDBJ whole genome shotgun (WGS) entry which is preliminary data.</text>
</comment>
<dbReference type="EMBL" id="MKZQ01000059">
    <property type="protein sequence ID" value="PJN66962.1"/>
    <property type="molecule type" value="Genomic_DNA"/>
</dbReference>
<evidence type="ECO:0000313" key="4">
    <source>
        <dbReference type="Proteomes" id="UP000175706"/>
    </source>
</evidence>
<evidence type="ECO:0000313" key="6">
    <source>
        <dbReference type="Proteomes" id="UP000236165"/>
    </source>
</evidence>
<dbReference type="KEGG" id="bmyo:BG05_5525"/>
<reference evidence="4 5" key="1">
    <citation type="submission" date="2016-05" db="EMBL/GenBank/DDBJ databases">
        <title>Bacillus thuringiensis and Bacillus weihenstephanensis as novel biocontrol agents of wilt causing Verticillium species.</title>
        <authorList>
            <person name="Hollensteiner J."/>
            <person name="Wemheuer F."/>
            <person name="Harting R."/>
            <person name="Kolarzyk A."/>
            <person name="Diaz-Valerio S."/>
            <person name="Poehlein A."/>
            <person name="Brzuszkiewicz E."/>
            <person name="Nesemann K."/>
            <person name="Braus-Stromeyer S."/>
            <person name="Braus G."/>
            <person name="Daniel R."/>
            <person name="Liesegang H."/>
        </authorList>
    </citation>
    <scope>NUCLEOTIDE SEQUENCE [LARGE SCALE GENOMIC DNA]</scope>
    <source>
        <strain evidence="2 5">GOE11</strain>
        <strain evidence="1 4">GOE8</strain>
    </source>
</reference>
<evidence type="ECO:0000313" key="3">
    <source>
        <dbReference type="EMBL" id="PJN66962.1"/>
    </source>
</evidence>
<dbReference type="Proteomes" id="UP000175706">
    <property type="component" value="Unassembled WGS sequence"/>
</dbReference>
<name>A0A0B5S5X4_BACMY</name>
<evidence type="ECO:0000313" key="5">
    <source>
        <dbReference type="Proteomes" id="UP000175835"/>
    </source>
</evidence>
<organism evidence="2 5">
    <name type="scientific">Bacillus mycoides</name>
    <dbReference type="NCBI Taxonomy" id="1405"/>
    <lineage>
        <taxon>Bacteria</taxon>
        <taxon>Bacillati</taxon>
        <taxon>Bacillota</taxon>
        <taxon>Bacilli</taxon>
        <taxon>Bacillales</taxon>
        <taxon>Bacillaceae</taxon>
        <taxon>Bacillus</taxon>
        <taxon>Bacillus cereus group</taxon>
    </lineage>
</organism>
<dbReference type="Proteomes" id="UP000175835">
    <property type="component" value="Unassembled WGS sequence"/>
</dbReference>
<dbReference type="Proteomes" id="UP000236165">
    <property type="component" value="Unassembled WGS sequence"/>
</dbReference>